<dbReference type="Proteomes" id="UP000297866">
    <property type="component" value="Unassembled WGS sequence"/>
</dbReference>
<evidence type="ECO:0000313" key="3">
    <source>
        <dbReference type="Proteomes" id="UP000297866"/>
    </source>
</evidence>
<proteinExistence type="predicted"/>
<dbReference type="OrthoDB" id="5124864at2"/>
<reference evidence="2 3" key="1">
    <citation type="submission" date="2019-03" db="EMBL/GenBank/DDBJ databases">
        <title>Genomics of glacier-inhabiting Cryobacterium strains.</title>
        <authorList>
            <person name="Liu Q."/>
            <person name="Xin Y.-H."/>
        </authorList>
    </citation>
    <scope>NUCLEOTIDE SEQUENCE [LARGE SCALE GENOMIC DNA]</scope>
    <source>
        <strain evidence="2 3">Sr47</strain>
    </source>
</reference>
<comment type="caution">
    <text evidence="2">The sequence shown here is derived from an EMBL/GenBank/DDBJ whole genome shotgun (WGS) entry which is preliminary data.</text>
</comment>
<accession>A0A4R8UIG9</accession>
<sequence length="70" mass="7960">MMASDPDALWPKRTDLGSEGVDEDREVDDINLTLDEDLLPEEEEQDEWAIDADERPVNLEDEDRDEGGAE</sequence>
<feature type="compositionally biased region" description="Acidic residues" evidence="1">
    <location>
        <begin position="59"/>
        <end position="70"/>
    </location>
</feature>
<organism evidence="2 3">
    <name type="scientific">Cryobacterium tagatosivorans</name>
    <dbReference type="NCBI Taxonomy" id="1259199"/>
    <lineage>
        <taxon>Bacteria</taxon>
        <taxon>Bacillati</taxon>
        <taxon>Actinomycetota</taxon>
        <taxon>Actinomycetes</taxon>
        <taxon>Micrococcales</taxon>
        <taxon>Microbacteriaceae</taxon>
        <taxon>Cryobacterium</taxon>
    </lineage>
</organism>
<dbReference type="RefSeq" id="WP_134489017.1">
    <property type="nucleotide sequence ID" value="NZ_SOEZ01000030.1"/>
</dbReference>
<gene>
    <name evidence="2" type="ORF">E3O23_05720</name>
</gene>
<dbReference type="AlphaFoldDB" id="A0A4R8UIG9"/>
<dbReference type="EMBL" id="SOEZ01000030">
    <property type="protein sequence ID" value="TFB53072.1"/>
    <property type="molecule type" value="Genomic_DNA"/>
</dbReference>
<name>A0A4R8UIG9_9MICO</name>
<evidence type="ECO:0000313" key="2">
    <source>
        <dbReference type="EMBL" id="TFB53072.1"/>
    </source>
</evidence>
<feature type="region of interest" description="Disordered" evidence="1">
    <location>
        <begin position="1"/>
        <end position="70"/>
    </location>
</feature>
<keyword evidence="3" id="KW-1185">Reference proteome</keyword>
<evidence type="ECO:0000256" key="1">
    <source>
        <dbReference type="SAM" id="MobiDB-lite"/>
    </source>
</evidence>
<feature type="compositionally biased region" description="Acidic residues" evidence="1">
    <location>
        <begin position="20"/>
        <end position="51"/>
    </location>
</feature>
<protein>
    <submittedName>
        <fullName evidence="2">Uncharacterized protein</fullName>
    </submittedName>
</protein>